<comment type="caution">
    <text evidence="1">The sequence shown here is derived from an EMBL/GenBank/DDBJ whole genome shotgun (WGS) entry which is preliminary data.</text>
</comment>
<dbReference type="Proteomes" id="UP001552594">
    <property type="component" value="Unassembled WGS sequence"/>
</dbReference>
<dbReference type="RefSeq" id="WP_153068642.1">
    <property type="nucleotide sequence ID" value="NZ_JBFAUK010000031.1"/>
</dbReference>
<name>A0ABV3K5C5_STRON</name>
<organism evidence="1 2">
    <name type="scientific">Streptomyces orinoci</name>
    <name type="common">Streptoverticillium orinoci</name>
    <dbReference type="NCBI Taxonomy" id="67339"/>
    <lineage>
        <taxon>Bacteria</taxon>
        <taxon>Bacillati</taxon>
        <taxon>Actinomycetota</taxon>
        <taxon>Actinomycetes</taxon>
        <taxon>Kitasatosporales</taxon>
        <taxon>Streptomycetaceae</taxon>
        <taxon>Streptomyces</taxon>
    </lineage>
</organism>
<gene>
    <name evidence="1" type="ORF">AB0L16_28695</name>
</gene>
<protein>
    <submittedName>
        <fullName evidence="1">Uncharacterized protein</fullName>
    </submittedName>
</protein>
<evidence type="ECO:0000313" key="2">
    <source>
        <dbReference type="Proteomes" id="UP001552594"/>
    </source>
</evidence>
<sequence>MTTMVRMSELLVAVERGQFALCDENAPFSDRTWALPALAGRQLAVNDSGLTVASTVAMHDAGLRLELWDGPPPPEPAGTPLGECVLDVPSGAVTAWAVPHGPAGEPMELLEPGPYGVRLYRHGGGPAARARQEASDPPLFTGLERYVVQLWRVAG</sequence>
<evidence type="ECO:0000313" key="1">
    <source>
        <dbReference type="EMBL" id="MEV5510358.1"/>
    </source>
</evidence>
<dbReference type="EMBL" id="JBFAUK010000031">
    <property type="protein sequence ID" value="MEV5510358.1"/>
    <property type="molecule type" value="Genomic_DNA"/>
</dbReference>
<reference evidence="1 2" key="1">
    <citation type="submission" date="2024-06" db="EMBL/GenBank/DDBJ databases">
        <title>The Natural Products Discovery Center: Release of the First 8490 Sequenced Strains for Exploring Actinobacteria Biosynthetic Diversity.</title>
        <authorList>
            <person name="Kalkreuter E."/>
            <person name="Kautsar S.A."/>
            <person name="Yang D."/>
            <person name="Bader C.D."/>
            <person name="Teijaro C.N."/>
            <person name="Fluegel L."/>
            <person name="Davis C.M."/>
            <person name="Simpson J.R."/>
            <person name="Lauterbach L."/>
            <person name="Steele A.D."/>
            <person name="Gui C."/>
            <person name="Meng S."/>
            <person name="Li G."/>
            <person name="Viehrig K."/>
            <person name="Ye F."/>
            <person name="Su P."/>
            <person name="Kiefer A.F."/>
            <person name="Nichols A."/>
            <person name="Cepeda A.J."/>
            <person name="Yan W."/>
            <person name="Fan B."/>
            <person name="Jiang Y."/>
            <person name="Adhikari A."/>
            <person name="Zheng C.-J."/>
            <person name="Schuster L."/>
            <person name="Cowan T.M."/>
            <person name="Smanski M.J."/>
            <person name="Chevrette M.G."/>
            <person name="De Carvalho L.P.S."/>
            <person name="Shen B."/>
        </authorList>
    </citation>
    <scope>NUCLEOTIDE SEQUENCE [LARGE SCALE GENOMIC DNA]</scope>
    <source>
        <strain evidence="1 2">NPDC052347</strain>
    </source>
</reference>
<keyword evidence="2" id="KW-1185">Reference proteome</keyword>
<accession>A0ABV3K5C5</accession>
<proteinExistence type="predicted"/>